<dbReference type="InterPro" id="IPR052360">
    <property type="entry name" value="Transcr_Regulatory_Proteins"/>
</dbReference>
<keyword evidence="6" id="KW-0539">Nucleus</keyword>
<evidence type="ECO:0000256" key="1">
    <source>
        <dbReference type="ARBA" id="ARBA00022723"/>
    </source>
</evidence>
<keyword evidence="4" id="KW-0238">DNA-binding</keyword>
<evidence type="ECO:0000256" key="2">
    <source>
        <dbReference type="ARBA" id="ARBA00022833"/>
    </source>
</evidence>
<keyword evidence="3" id="KW-0805">Transcription regulation</keyword>
<name>A0AAV9JDB6_9PEZI</name>
<keyword evidence="2" id="KW-0862">Zinc</keyword>
<dbReference type="GO" id="GO:0003677">
    <property type="term" value="F:DNA binding"/>
    <property type="evidence" value="ECO:0007669"/>
    <property type="project" value="UniProtKB-KW"/>
</dbReference>
<dbReference type="Proteomes" id="UP001324427">
    <property type="component" value="Unassembled WGS sequence"/>
</dbReference>
<sequence length="187" mass="20058">MSTNFRELPMPNVTRITNLNQAHATLLHCCNKLARFAQQCQASGSSGAADGQVTEERRQFQQWLERWEQAFTEFLASAMVSMGSEDLTQCRVLKANHLACNVVASGAGPGTSGSDASGPEFQAITDLAGAVLQTRRGTGSPQSAVSSPSVSPVISGLDVQDPLYIVLAHCSTQALRTLANELLLRFY</sequence>
<dbReference type="GO" id="GO:0046872">
    <property type="term" value="F:metal ion binding"/>
    <property type="evidence" value="ECO:0007669"/>
    <property type="project" value="UniProtKB-KW"/>
</dbReference>
<evidence type="ECO:0000256" key="5">
    <source>
        <dbReference type="ARBA" id="ARBA00023163"/>
    </source>
</evidence>
<evidence type="ECO:0000313" key="8">
    <source>
        <dbReference type="Proteomes" id="UP001324427"/>
    </source>
</evidence>
<proteinExistence type="predicted"/>
<comment type="caution">
    <text evidence="7">The sequence shown here is derived from an EMBL/GenBank/DDBJ whole genome shotgun (WGS) entry which is preliminary data.</text>
</comment>
<dbReference type="EMBL" id="JAVFHQ010000036">
    <property type="protein sequence ID" value="KAK4542989.1"/>
    <property type="molecule type" value="Genomic_DNA"/>
</dbReference>
<dbReference type="PANTHER" id="PTHR36206">
    <property type="entry name" value="ASPERCRYPTIN BIOSYNTHESIS CLUSTER-SPECIFIC TRANSCRIPTION REGULATOR ATNN-RELATED"/>
    <property type="match status" value="1"/>
</dbReference>
<keyword evidence="8" id="KW-1185">Reference proteome</keyword>
<keyword evidence="1" id="KW-0479">Metal-binding</keyword>
<keyword evidence="5" id="KW-0804">Transcription</keyword>
<evidence type="ECO:0000313" key="7">
    <source>
        <dbReference type="EMBL" id="KAK4542989.1"/>
    </source>
</evidence>
<protein>
    <submittedName>
        <fullName evidence="7">Uncharacterized protein</fullName>
    </submittedName>
</protein>
<accession>A0AAV9JDB6</accession>
<evidence type="ECO:0000256" key="4">
    <source>
        <dbReference type="ARBA" id="ARBA00023125"/>
    </source>
</evidence>
<dbReference type="AlphaFoldDB" id="A0AAV9JDB6"/>
<organism evidence="7 8">
    <name type="scientific">Oleoguttula mirabilis</name>
    <dbReference type="NCBI Taxonomy" id="1507867"/>
    <lineage>
        <taxon>Eukaryota</taxon>
        <taxon>Fungi</taxon>
        <taxon>Dikarya</taxon>
        <taxon>Ascomycota</taxon>
        <taxon>Pezizomycotina</taxon>
        <taxon>Dothideomycetes</taxon>
        <taxon>Dothideomycetidae</taxon>
        <taxon>Mycosphaerellales</taxon>
        <taxon>Teratosphaeriaceae</taxon>
        <taxon>Oleoguttula</taxon>
    </lineage>
</organism>
<evidence type="ECO:0000256" key="3">
    <source>
        <dbReference type="ARBA" id="ARBA00023015"/>
    </source>
</evidence>
<dbReference type="PANTHER" id="PTHR36206:SF4">
    <property type="entry name" value="HYPOTHETICAL CONSERVED PROTEIN (EUROFUNG)-RELATED"/>
    <property type="match status" value="1"/>
</dbReference>
<gene>
    <name evidence="7" type="ORF">LTR36_005987</name>
</gene>
<reference evidence="7 8" key="1">
    <citation type="submission" date="2021-11" db="EMBL/GenBank/DDBJ databases">
        <title>Black yeast isolated from Biological Soil Crust.</title>
        <authorList>
            <person name="Kurbessoian T."/>
        </authorList>
    </citation>
    <scope>NUCLEOTIDE SEQUENCE [LARGE SCALE GENOMIC DNA]</scope>
    <source>
        <strain evidence="7 8">CCFEE 5522</strain>
    </source>
</reference>
<evidence type="ECO:0000256" key="6">
    <source>
        <dbReference type="ARBA" id="ARBA00023242"/>
    </source>
</evidence>